<evidence type="ECO:0000259" key="9">
    <source>
        <dbReference type="PROSITE" id="PS50089"/>
    </source>
</evidence>
<evidence type="ECO:0000256" key="2">
    <source>
        <dbReference type="ARBA" id="ARBA00022723"/>
    </source>
</evidence>
<feature type="repeat" description="NHL" evidence="7">
    <location>
        <begin position="581"/>
        <end position="609"/>
    </location>
</feature>
<evidence type="ECO:0000256" key="3">
    <source>
        <dbReference type="ARBA" id="ARBA00022737"/>
    </source>
</evidence>
<dbReference type="PROSITE" id="PS51125">
    <property type="entry name" value="NHL"/>
    <property type="match status" value="3"/>
</dbReference>
<evidence type="ECO:0000259" key="10">
    <source>
        <dbReference type="PROSITE" id="PS50119"/>
    </source>
</evidence>
<feature type="repeat" description="NHL" evidence="7">
    <location>
        <begin position="381"/>
        <end position="424"/>
    </location>
</feature>
<dbReference type="Pfam" id="PF01436">
    <property type="entry name" value="NHL"/>
    <property type="match status" value="3"/>
</dbReference>
<dbReference type="SMART" id="SM00184">
    <property type="entry name" value="RING"/>
    <property type="match status" value="1"/>
</dbReference>
<dbReference type="SMART" id="SM00336">
    <property type="entry name" value="BBOX"/>
    <property type="match status" value="2"/>
</dbReference>
<dbReference type="PROSITE" id="PS50119">
    <property type="entry name" value="ZF_BBOX"/>
    <property type="match status" value="1"/>
</dbReference>
<dbReference type="InterPro" id="IPR011042">
    <property type="entry name" value="6-blade_b-propeller_TolB-like"/>
</dbReference>
<evidence type="ECO:0000256" key="1">
    <source>
        <dbReference type="ARBA" id="ARBA00022553"/>
    </source>
</evidence>
<sequence length="651" mass="73233">MTANVYKIDEDLLTCPVCLKRYKNPKILPCHHSFCEQCLAQLKGTQDTIECPNCRQCHSVSTIQYLRPSTIINSVIDIIEEQERRQDGGACHGCQENPSTNRCVECAMDLCTTCAKVHSNIPLISPPHRIMTAQDFNKTKLQDQSIALAAVHCTSHKDRLIENYCAKCKVLTCPLCLRVSHKWHRSIDLRGAADRFCKMATDHIKLLKAKQSEVKQSKINATKQSEELTKQHLHRKQQIKQHSQETIEKLTKIIKQEENSHLSKLKTDYDKMNEEINRIIHQYETTEEILTSTITLMNNLLEYSSAAQLMKTSKETTNQLETMMSLDTTWNDKNKSLPQFYPGDITLQGMLGTLQAADSVNPSDQQKQESTHAINAPMKLEKIIGGRGTELGMFDEPIGVSINTSGDILVAEEGNGRVQIIDTYGRPKSQLQFTGYSKPVRPIDVAVSVDNTYFITDGPWEGHEGNNQVIVCNQYGNFITCLGGRELKCPRGIAINHNNGVVYVVDCDAHCIRSYEITGFRYIKSVGGKGQGSCQFVHPTFISINSKGCIIVSDNHRVQALTSDGVFMFEIRGCPYEKFIWPMGVTTDKNDNIYVCDNGNDRVQVFDSRSRYITDIVCDAVDGPRCIAISDDGKVVVTDDLHCVQFWSFIK</sequence>
<feature type="domain" description="RING-type" evidence="9">
    <location>
        <begin position="15"/>
        <end position="55"/>
    </location>
</feature>
<dbReference type="InterPro" id="IPR017907">
    <property type="entry name" value="Znf_RING_CS"/>
</dbReference>
<dbReference type="InterPro" id="IPR013083">
    <property type="entry name" value="Znf_RING/FYVE/PHD"/>
</dbReference>
<dbReference type="CDD" id="cd05819">
    <property type="entry name" value="NHL"/>
    <property type="match status" value="1"/>
</dbReference>
<keyword evidence="11" id="KW-1185">Reference proteome</keyword>
<accession>A0ABM0MWP9</accession>
<evidence type="ECO:0000256" key="6">
    <source>
        <dbReference type="PROSITE-ProRule" id="PRU00024"/>
    </source>
</evidence>
<dbReference type="PROSITE" id="PS00518">
    <property type="entry name" value="ZF_RING_1"/>
    <property type="match status" value="1"/>
</dbReference>
<dbReference type="InterPro" id="IPR001841">
    <property type="entry name" value="Znf_RING"/>
</dbReference>
<keyword evidence="8" id="KW-0175">Coiled coil</keyword>
<name>A0ABM0MWP9_SACKO</name>
<gene>
    <name evidence="12" type="primary">LOC100372699</name>
</gene>
<feature type="repeat" description="NHL" evidence="7">
    <location>
        <begin position="523"/>
        <end position="564"/>
    </location>
</feature>
<dbReference type="SUPFAM" id="SSF57850">
    <property type="entry name" value="RING/U-box"/>
    <property type="match status" value="1"/>
</dbReference>
<dbReference type="SUPFAM" id="SSF57845">
    <property type="entry name" value="B-box zinc-binding domain"/>
    <property type="match status" value="1"/>
</dbReference>
<dbReference type="InterPro" id="IPR000315">
    <property type="entry name" value="Znf_B-box"/>
</dbReference>
<evidence type="ECO:0000256" key="5">
    <source>
        <dbReference type="ARBA" id="ARBA00022833"/>
    </source>
</evidence>
<dbReference type="SUPFAM" id="SSF101898">
    <property type="entry name" value="NHL repeat"/>
    <property type="match status" value="1"/>
</dbReference>
<dbReference type="PANTHER" id="PTHR25462">
    <property type="entry name" value="BONUS, ISOFORM C-RELATED"/>
    <property type="match status" value="1"/>
</dbReference>
<proteinExistence type="predicted"/>
<reference evidence="12" key="1">
    <citation type="submission" date="2025-08" db="UniProtKB">
        <authorList>
            <consortium name="RefSeq"/>
        </authorList>
    </citation>
    <scope>IDENTIFICATION</scope>
    <source>
        <tissue evidence="12">Testes</tissue>
    </source>
</reference>
<dbReference type="Gene3D" id="3.30.160.60">
    <property type="entry name" value="Classic Zinc Finger"/>
    <property type="match status" value="1"/>
</dbReference>
<protein>
    <submittedName>
        <fullName evidence="12">Tripartite motif-containing protein 2-like</fullName>
    </submittedName>
</protein>
<dbReference type="GeneID" id="100372699"/>
<keyword evidence="5" id="KW-0862">Zinc</keyword>
<dbReference type="PANTHER" id="PTHR25462:SF296">
    <property type="entry name" value="MEIOTIC P26, ISOFORM F"/>
    <property type="match status" value="1"/>
</dbReference>
<dbReference type="Gene3D" id="3.30.40.10">
    <property type="entry name" value="Zinc/RING finger domain, C3HC4 (zinc finger)"/>
    <property type="match status" value="1"/>
</dbReference>
<keyword evidence="2" id="KW-0479">Metal-binding</keyword>
<dbReference type="Proteomes" id="UP000694865">
    <property type="component" value="Unplaced"/>
</dbReference>
<organism evidence="11 12">
    <name type="scientific">Saccoglossus kowalevskii</name>
    <name type="common">Acorn worm</name>
    <dbReference type="NCBI Taxonomy" id="10224"/>
    <lineage>
        <taxon>Eukaryota</taxon>
        <taxon>Metazoa</taxon>
        <taxon>Hemichordata</taxon>
        <taxon>Enteropneusta</taxon>
        <taxon>Harrimaniidae</taxon>
        <taxon>Saccoglossus</taxon>
    </lineage>
</organism>
<dbReference type="PROSITE" id="PS50089">
    <property type="entry name" value="ZF_RING_2"/>
    <property type="match status" value="1"/>
</dbReference>
<dbReference type="InterPro" id="IPR001258">
    <property type="entry name" value="NHL_repeat"/>
</dbReference>
<evidence type="ECO:0000313" key="12">
    <source>
        <dbReference type="RefSeq" id="XP_006824440.1"/>
    </source>
</evidence>
<feature type="coiled-coil region" evidence="8">
    <location>
        <begin position="240"/>
        <end position="289"/>
    </location>
</feature>
<evidence type="ECO:0000256" key="8">
    <source>
        <dbReference type="SAM" id="Coils"/>
    </source>
</evidence>
<evidence type="ECO:0000256" key="7">
    <source>
        <dbReference type="PROSITE-ProRule" id="PRU00504"/>
    </source>
</evidence>
<dbReference type="InterPro" id="IPR047153">
    <property type="entry name" value="TRIM45/56/19-like"/>
</dbReference>
<keyword evidence="4 6" id="KW-0863">Zinc-finger</keyword>
<keyword evidence="1" id="KW-0597">Phosphoprotein</keyword>
<dbReference type="RefSeq" id="XP_006824440.1">
    <property type="nucleotide sequence ID" value="XM_006824377.1"/>
</dbReference>
<dbReference type="Pfam" id="PF13445">
    <property type="entry name" value="zf-RING_UBOX"/>
    <property type="match status" value="1"/>
</dbReference>
<dbReference type="CDD" id="cd00021">
    <property type="entry name" value="Bbox_SF"/>
    <property type="match status" value="1"/>
</dbReference>
<dbReference type="Gene3D" id="2.120.10.30">
    <property type="entry name" value="TolB, C-terminal domain"/>
    <property type="match status" value="2"/>
</dbReference>
<keyword evidence="3" id="KW-0677">Repeat</keyword>
<feature type="domain" description="B box-type" evidence="10">
    <location>
        <begin position="148"/>
        <end position="189"/>
    </location>
</feature>
<evidence type="ECO:0000313" key="11">
    <source>
        <dbReference type="Proteomes" id="UP000694865"/>
    </source>
</evidence>
<evidence type="ECO:0000256" key="4">
    <source>
        <dbReference type="ARBA" id="ARBA00022771"/>
    </source>
</evidence>
<dbReference type="InterPro" id="IPR027370">
    <property type="entry name" value="Znf-RING_euk"/>
</dbReference>